<gene>
    <name evidence="3" type="ORF">PBS003_LOCUS6258</name>
</gene>
<dbReference type="EMBL" id="CAKKTJ010000319">
    <property type="protein sequence ID" value="CAH0479623.1"/>
    <property type="molecule type" value="Genomic_DNA"/>
</dbReference>
<dbReference type="Pfam" id="PF01590">
    <property type="entry name" value="GAF"/>
    <property type="match status" value="1"/>
</dbReference>
<dbReference type="SUPFAM" id="SSF55781">
    <property type="entry name" value="GAF domain-like"/>
    <property type="match status" value="1"/>
</dbReference>
<comment type="caution">
    <text evidence="3">The sequence shown here is derived from an EMBL/GenBank/DDBJ whole genome shotgun (WGS) entry which is preliminary data.</text>
</comment>
<feature type="region of interest" description="Disordered" evidence="1">
    <location>
        <begin position="1"/>
        <end position="35"/>
    </location>
</feature>
<dbReference type="PANTHER" id="PTHR43102:SF2">
    <property type="entry name" value="GAF DOMAIN-CONTAINING PROTEIN"/>
    <property type="match status" value="1"/>
</dbReference>
<feature type="compositionally biased region" description="Low complexity" evidence="1">
    <location>
        <begin position="15"/>
        <end position="30"/>
    </location>
</feature>
<proteinExistence type="predicted"/>
<dbReference type="PANTHER" id="PTHR43102">
    <property type="entry name" value="SLR1143 PROTEIN"/>
    <property type="match status" value="1"/>
</dbReference>
<organism evidence="3 4">
    <name type="scientific">Peronospora belbahrii</name>
    <dbReference type="NCBI Taxonomy" id="622444"/>
    <lineage>
        <taxon>Eukaryota</taxon>
        <taxon>Sar</taxon>
        <taxon>Stramenopiles</taxon>
        <taxon>Oomycota</taxon>
        <taxon>Peronosporomycetes</taxon>
        <taxon>Peronosporales</taxon>
        <taxon>Peronosporaceae</taxon>
        <taxon>Peronospora</taxon>
    </lineage>
</organism>
<dbReference type="AlphaFoldDB" id="A0AAU9LEW7"/>
<dbReference type="Proteomes" id="UP001160483">
    <property type="component" value="Unassembled WGS sequence"/>
</dbReference>
<dbReference type="InterPro" id="IPR029016">
    <property type="entry name" value="GAF-like_dom_sf"/>
</dbReference>
<accession>A0AAU9LEW7</accession>
<feature type="domain" description="GAF" evidence="2">
    <location>
        <begin position="609"/>
        <end position="744"/>
    </location>
</feature>
<name>A0AAU9LEW7_9STRA</name>
<evidence type="ECO:0000256" key="1">
    <source>
        <dbReference type="SAM" id="MobiDB-lite"/>
    </source>
</evidence>
<evidence type="ECO:0000259" key="2">
    <source>
        <dbReference type="Pfam" id="PF01590"/>
    </source>
</evidence>
<feature type="compositionally biased region" description="Basic residues" evidence="1">
    <location>
        <begin position="1"/>
        <end position="10"/>
    </location>
</feature>
<dbReference type="Gene3D" id="3.30.450.40">
    <property type="match status" value="1"/>
</dbReference>
<evidence type="ECO:0000313" key="4">
    <source>
        <dbReference type="Proteomes" id="UP001160483"/>
    </source>
</evidence>
<reference evidence="3" key="1">
    <citation type="submission" date="2021-11" db="EMBL/GenBank/DDBJ databases">
        <authorList>
            <person name="Islam A."/>
            <person name="Islam S."/>
            <person name="Flora M.S."/>
            <person name="Rahman M."/>
            <person name="Ziaur R.M."/>
            <person name="Epstein J.H."/>
            <person name="Hassan M."/>
            <person name="Klassen M."/>
            <person name="Woodard K."/>
            <person name="Webb A."/>
            <person name="Webby R.J."/>
            <person name="El Zowalaty M.E."/>
        </authorList>
    </citation>
    <scope>NUCLEOTIDE SEQUENCE</scope>
    <source>
        <strain evidence="3">Pbs3</strain>
    </source>
</reference>
<evidence type="ECO:0000313" key="3">
    <source>
        <dbReference type="EMBL" id="CAH0479623.1"/>
    </source>
</evidence>
<sequence length="766" mass="84752">MVEKVNKRHPREWSNSRCSSSDHSSVRSVSTQNSGNFGADDDLVSTFKCPSDSEMLKRARAVHLNIDFAALSAGPEKGGPWQRVEASDRFVIFQHPSSADANDYRVPGLDVMCAGRLDASLEEVASVLRTRSEADIAHTMQGFYPKSFIFGSFDRAIPCSKNKCQQNEDDSDSDTSEQLSVKTMSLTRSNIFGRNEQWCFLDFFQRKPERDGFTISQCALRPMEFTSGRVTESTAHVDQLHGLNASYLVDQLPNREGLRVVFNAWFEDYTNTKESTASSYKSLLSRKRGRRRGSGWSDLLSSTSLSSMDGETMNDKARLRRLLSLARGIAKLPQLIRNRRFGIQVPADHDAVHVANKRCPCCTHSLASVKLSLSIAVSAISKRNFRSLKIDTRRCYLCGYLVCNSCWRAEYMDSTVGRVAAIVVCTRCHACVQACDYSEVCSPDNNSNHLGPVKVVEDKSNDSVAPLLTAFLEASLMNASADKNDRDIIVSVVRSLLQQSKATNVDESDSLYDQVSDCDATVKDLGNFLSDENQLPALESCVVANAEKRNYVIDLPDDPVTMVPSSVIPCHDTSRLKVAAEKGLLLLANELAPLQPAGNVDNMCDVRDLDLLCQLAVRATGCADACVTVMGVKHNHVLASSAPCFRQTVVSREQSICQHAIMTTKPFLVTHPEADVRFHKMEAVQIVPIRYYVGFPVTVWMHDESEDLETEIAVGTLCCIDSTARAELTRSQYATMKRLSDAASRLIQLKGQQLQRQVCQNAPSAS</sequence>
<protein>
    <recommendedName>
        <fullName evidence="2">GAF domain-containing protein</fullName>
    </recommendedName>
</protein>
<dbReference type="InterPro" id="IPR003018">
    <property type="entry name" value="GAF"/>
</dbReference>